<evidence type="ECO:0000256" key="3">
    <source>
        <dbReference type="ARBA" id="ARBA00023136"/>
    </source>
</evidence>
<organism evidence="6 7">
    <name type="scientific">Paraburkholderia humisilvae</name>
    <dbReference type="NCBI Taxonomy" id="627669"/>
    <lineage>
        <taxon>Bacteria</taxon>
        <taxon>Pseudomonadati</taxon>
        <taxon>Pseudomonadota</taxon>
        <taxon>Betaproteobacteria</taxon>
        <taxon>Burkholderiales</taxon>
        <taxon>Burkholderiaceae</taxon>
        <taxon>Paraburkholderia</taxon>
    </lineage>
</organism>
<dbReference type="Gene3D" id="3.90.1310.10">
    <property type="entry name" value="Penicillin-binding protein 2a (Domain 2)"/>
    <property type="match status" value="1"/>
</dbReference>
<keyword evidence="3 4" id="KW-0472">Membrane</keyword>
<keyword evidence="2 6" id="KW-0121">Carboxypeptidase</keyword>
<dbReference type="GO" id="GO:0071555">
    <property type="term" value="P:cell wall organization"/>
    <property type="evidence" value="ECO:0007669"/>
    <property type="project" value="TreeGrafter"/>
</dbReference>
<dbReference type="EMBL" id="CADIKH010000021">
    <property type="protein sequence ID" value="CAB3763189.1"/>
    <property type="molecule type" value="Genomic_DNA"/>
</dbReference>
<proteinExistence type="predicted"/>
<dbReference type="GO" id="GO:0005886">
    <property type="term" value="C:plasma membrane"/>
    <property type="evidence" value="ECO:0007669"/>
    <property type="project" value="TreeGrafter"/>
</dbReference>
<feature type="transmembrane region" description="Helical" evidence="4">
    <location>
        <begin position="33"/>
        <end position="51"/>
    </location>
</feature>
<evidence type="ECO:0000313" key="6">
    <source>
        <dbReference type="EMBL" id="CAB3763189.1"/>
    </source>
</evidence>
<dbReference type="Pfam" id="PF03717">
    <property type="entry name" value="PBP_dimer"/>
    <property type="match status" value="1"/>
</dbReference>
<keyword evidence="4" id="KW-0812">Transmembrane</keyword>
<protein>
    <submittedName>
        <fullName evidence="6">Peptidoglycan D,D-transpeptidase FtsI</fullName>
        <ecNumber evidence="6">3.4.16.4</ecNumber>
    </submittedName>
</protein>
<dbReference type="Gene3D" id="1.10.150.770">
    <property type="match status" value="1"/>
</dbReference>
<dbReference type="PANTHER" id="PTHR30627">
    <property type="entry name" value="PEPTIDOGLYCAN D,D-TRANSPEPTIDASE"/>
    <property type="match status" value="1"/>
</dbReference>
<feature type="domain" description="Penicillin-binding protein dimerisation" evidence="5">
    <location>
        <begin position="75"/>
        <end position="181"/>
    </location>
</feature>
<gene>
    <name evidence="6" type="primary">ftsI</name>
    <name evidence="6" type="ORF">LMG29542_04524</name>
</gene>
<dbReference type="Proteomes" id="UP000494363">
    <property type="component" value="Unassembled WGS sequence"/>
</dbReference>
<evidence type="ECO:0000256" key="2">
    <source>
        <dbReference type="ARBA" id="ARBA00022645"/>
    </source>
</evidence>
<evidence type="ECO:0000313" key="7">
    <source>
        <dbReference type="Proteomes" id="UP000494363"/>
    </source>
</evidence>
<keyword evidence="7" id="KW-1185">Reference proteome</keyword>
<keyword evidence="2 6" id="KW-0645">Protease</keyword>
<dbReference type="InterPro" id="IPR050515">
    <property type="entry name" value="Beta-lactam/transpept"/>
</dbReference>
<name>A0A6J5E9I3_9BURK</name>
<dbReference type="EC" id="3.4.16.4" evidence="6"/>
<dbReference type="InterPro" id="IPR036138">
    <property type="entry name" value="PBP_dimer_sf"/>
</dbReference>
<comment type="subcellular location">
    <subcellularLocation>
        <location evidence="1">Membrane</location>
    </subcellularLocation>
</comment>
<dbReference type="AlphaFoldDB" id="A0A6J5E9I3"/>
<evidence type="ECO:0000259" key="5">
    <source>
        <dbReference type="Pfam" id="PF03717"/>
    </source>
</evidence>
<dbReference type="SUPFAM" id="SSF56519">
    <property type="entry name" value="Penicillin binding protein dimerisation domain"/>
    <property type="match status" value="1"/>
</dbReference>
<evidence type="ECO:0000256" key="1">
    <source>
        <dbReference type="ARBA" id="ARBA00004370"/>
    </source>
</evidence>
<evidence type="ECO:0000256" key="4">
    <source>
        <dbReference type="SAM" id="Phobius"/>
    </source>
</evidence>
<reference evidence="6 7" key="1">
    <citation type="submission" date="2020-04" db="EMBL/GenBank/DDBJ databases">
        <authorList>
            <person name="De Canck E."/>
        </authorList>
    </citation>
    <scope>NUCLEOTIDE SEQUENCE [LARGE SCALE GENOMIC DNA]</scope>
    <source>
        <strain evidence="6 7">LMG 29542</strain>
    </source>
</reference>
<dbReference type="GO" id="GO:0008658">
    <property type="term" value="F:penicillin binding"/>
    <property type="evidence" value="ECO:0007669"/>
    <property type="project" value="InterPro"/>
</dbReference>
<dbReference type="PANTHER" id="PTHR30627:SF1">
    <property type="entry name" value="PEPTIDOGLYCAN D,D-TRANSPEPTIDASE FTSI"/>
    <property type="match status" value="1"/>
</dbReference>
<keyword evidence="4" id="KW-1133">Transmembrane helix</keyword>
<dbReference type="InterPro" id="IPR005311">
    <property type="entry name" value="PBP_dimer"/>
</dbReference>
<accession>A0A6J5E9I3</accession>
<dbReference type="GO" id="GO:0009002">
    <property type="term" value="F:serine-type D-Ala-D-Ala carboxypeptidase activity"/>
    <property type="evidence" value="ECO:0007669"/>
    <property type="project" value="UniProtKB-EC"/>
</dbReference>
<sequence>MAPNRKAHSTTRYVNVAIHPALAPRLPAWRSKLIVFIAFAAFTSLAGRAIWVQVVNREFYIEQGQKRYQRTIELDATRGRIVDRHGALLAVSLATYEIWASPKLIDGASLAPLARLLELPLAEVLRRVSGEKTFVLLKRQVDADTAGQIGKLGLAGITQIADSKRFYPEGESAAHVVGFTDIEDHGQEGVELAANELLSGVPWAGRLRNTAAVAGA</sequence>
<keyword evidence="6" id="KW-0378">Hydrolase</keyword>